<dbReference type="Proteomes" id="UP001233271">
    <property type="component" value="Chromosome 7a"/>
</dbReference>
<gene>
    <name evidence="1" type="ORF">CcaverHIS019_0700640</name>
</gene>
<dbReference type="GeneID" id="85498362"/>
<dbReference type="KEGG" id="ccac:CcaHIS019_0700640"/>
<sequence>MTFALPIVSPPIFHHVKYLERREVVLALKRGAWVTPRREVVEIRDAVKGSLLFTFRNDRSSPCLYNSYGGLVFFFPKRMRDGAIEINAHDSTRRADLRVSTTDNNRNLTAIVTLPGRAEARVSLAGGMFGPNGDGNALMLAGDVPVVAVSTSCEKNVSPVVIVDKDTYFVAIAPGFDISLAVAACLIFEELGRC</sequence>
<organism evidence="1 2">
    <name type="scientific">Cutaneotrichosporon cavernicola</name>
    <dbReference type="NCBI Taxonomy" id="279322"/>
    <lineage>
        <taxon>Eukaryota</taxon>
        <taxon>Fungi</taxon>
        <taxon>Dikarya</taxon>
        <taxon>Basidiomycota</taxon>
        <taxon>Agaricomycotina</taxon>
        <taxon>Tremellomycetes</taxon>
        <taxon>Trichosporonales</taxon>
        <taxon>Trichosporonaceae</taxon>
        <taxon>Cutaneotrichosporon</taxon>
    </lineage>
</organism>
<evidence type="ECO:0000313" key="1">
    <source>
        <dbReference type="EMBL" id="BEI94492.1"/>
    </source>
</evidence>
<evidence type="ECO:0008006" key="3">
    <source>
        <dbReference type="Google" id="ProtNLM"/>
    </source>
</evidence>
<dbReference type="EMBL" id="AP028218">
    <property type="protein sequence ID" value="BEI94492.1"/>
    <property type="molecule type" value="Genomic_DNA"/>
</dbReference>
<accession>A0AA48L9Q0</accession>
<dbReference type="RefSeq" id="XP_060459757.1">
    <property type="nucleotide sequence ID" value="XM_060603466.1"/>
</dbReference>
<dbReference type="InterPro" id="IPR038595">
    <property type="entry name" value="LOR_sf"/>
</dbReference>
<dbReference type="Gene3D" id="2.40.160.200">
    <property type="entry name" value="LURP1-related"/>
    <property type="match status" value="1"/>
</dbReference>
<dbReference type="AlphaFoldDB" id="A0AA48L9Q0"/>
<keyword evidence="2" id="KW-1185">Reference proteome</keyword>
<proteinExistence type="predicted"/>
<evidence type="ECO:0000313" key="2">
    <source>
        <dbReference type="Proteomes" id="UP001233271"/>
    </source>
</evidence>
<protein>
    <recommendedName>
        <fullName evidence="3">DUF567-domain-containing protein</fullName>
    </recommendedName>
</protein>
<dbReference type="Pfam" id="PF04525">
    <property type="entry name" value="LOR"/>
    <property type="match status" value="1"/>
</dbReference>
<name>A0AA48L9Q0_9TREE</name>
<dbReference type="InterPro" id="IPR007612">
    <property type="entry name" value="LOR"/>
</dbReference>
<reference evidence="1" key="1">
    <citation type="journal article" date="2023" name="BMC Genomics">
        <title>Chromosome-level genome assemblies of Cutaneotrichosporon spp. (Trichosporonales, Basidiomycota) reveal imbalanced evolution between nucleotide sequences and chromosome synteny.</title>
        <authorList>
            <person name="Kobayashi Y."/>
            <person name="Kayamori A."/>
            <person name="Aoki K."/>
            <person name="Shiwa Y."/>
            <person name="Matsutani M."/>
            <person name="Fujita N."/>
            <person name="Sugita T."/>
            <person name="Iwasaki W."/>
            <person name="Tanaka N."/>
            <person name="Takashima M."/>
        </authorList>
    </citation>
    <scope>NUCLEOTIDE SEQUENCE</scope>
    <source>
        <strain evidence="1">HIS019</strain>
    </source>
</reference>